<protein>
    <recommendedName>
        <fullName evidence="7">Endoribonuclease YbeY</fullName>
        <ecNumber evidence="7">3.1.-.-</ecNumber>
    </recommendedName>
</protein>
<evidence type="ECO:0000256" key="7">
    <source>
        <dbReference type="HAMAP-Rule" id="MF_00009"/>
    </source>
</evidence>
<dbReference type="EMBL" id="JADIMA010000007">
    <property type="protein sequence ID" value="MBO8472088.1"/>
    <property type="molecule type" value="Genomic_DNA"/>
</dbReference>
<keyword evidence="5 7" id="KW-0378">Hydrolase</keyword>
<comment type="function">
    <text evidence="7">Single strand-specific metallo-endoribonuclease involved in late-stage 70S ribosome quality control and in maturation of the 3' terminus of the 16S rRNA.</text>
</comment>
<name>A0A9D9IG48_9BACT</name>
<proteinExistence type="inferred from homology"/>
<dbReference type="PROSITE" id="PS01306">
    <property type="entry name" value="UPF0054"/>
    <property type="match status" value="1"/>
</dbReference>
<comment type="similarity">
    <text evidence="1 7">Belongs to the endoribonuclease YbeY family.</text>
</comment>
<reference evidence="8" key="2">
    <citation type="journal article" date="2021" name="PeerJ">
        <title>Extensive microbial diversity within the chicken gut microbiome revealed by metagenomics and culture.</title>
        <authorList>
            <person name="Gilroy R."/>
            <person name="Ravi A."/>
            <person name="Getino M."/>
            <person name="Pursley I."/>
            <person name="Horton D.L."/>
            <person name="Alikhan N.F."/>
            <person name="Baker D."/>
            <person name="Gharbi K."/>
            <person name="Hall N."/>
            <person name="Watson M."/>
            <person name="Adriaenssens E.M."/>
            <person name="Foster-Nyarko E."/>
            <person name="Jarju S."/>
            <person name="Secka A."/>
            <person name="Antonio M."/>
            <person name="Oren A."/>
            <person name="Chaudhuri R.R."/>
            <person name="La Ragione R."/>
            <person name="Hildebrand F."/>
            <person name="Pallen M.J."/>
        </authorList>
    </citation>
    <scope>NUCLEOTIDE SEQUENCE</scope>
    <source>
        <strain evidence="8">B1-8020</strain>
    </source>
</reference>
<evidence type="ECO:0000256" key="2">
    <source>
        <dbReference type="ARBA" id="ARBA00022722"/>
    </source>
</evidence>
<dbReference type="InterPro" id="IPR020549">
    <property type="entry name" value="YbeY_CS"/>
</dbReference>
<dbReference type="AlphaFoldDB" id="A0A9D9IG48"/>
<dbReference type="PANTHER" id="PTHR46986">
    <property type="entry name" value="ENDORIBONUCLEASE YBEY, CHLOROPLASTIC"/>
    <property type="match status" value="1"/>
</dbReference>
<dbReference type="Gene3D" id="3.40.390.30">
    <property type="entry name" value="Metalloproteases ('zincins'), catalytic domain"/>
    <property type="match status" value="1"/>
</dbReference>
<dbReference type="InterPro" id="IPR002036">
    <property type="entry name" value="YbeY"/>
</dbReference>
<keyword evidence="2 7" id="KW-0540">Nuclease</keyword>
<dbReference type="GO" id="GO:0008270">
    <property type="term" value="F:zinc ion binding"/>
    <property type="evidence" value="ECO:0007669"/>
    <property type="project" value="UniProtKB-UniRule"/>
</dbReference>
<feature type="binding site" evidence="7">
    <location>
        <position position="116"/>
    </location>
    <ligand>
        <name>Zn(2+)</name>
        <dbReference type="ChEBI" id="CHEBI:29105"/>
        <note>catalytic</note>
    </ligand>
</feature>
<evidence type="ECO:0000256" key="5">
    <source>
        <dbReference type="ARBA" id="ARBA00022801"/>
    </source>
</evidence>
<organism evidence="8 9">
    <name type="scientific">Candidatus Merdivivens pullicola</name>
    <dbReference type="NCBI Taxonomy" id="2840872"/>
    <lineage>
        <taxon>Bacteria</taxon>
        <taxon>Pseudomonadati</taxon>
        <taxon>Bacteroidota</taxon>
        <taxon>Bacteroidia</taxon>
        <taxon>Bacteroidales</taxon>
        <taxon>Muribaculaceae</taxon>
        <taxon>Muribaculaceae incertae sedis</taxon>
        <taxon>Candidatus Merdivivens</taxon>
    </lineage>
</organism>
<dbReference type="SUPFAM" id="SSF55486">
    <property type="entry name" value="Metalloproteases ('zincins'), catalytic domain"/>
    <property type="match status" value="1"/>
</dbReference>
<dbReference type="GO" id="GO:0004521">
    <property type="term" value="F:RNA endonuclease activity"/>
    <property type="evidence" value="ECO:0007669"/>
    <property type="project" value="UniProtKB-UniRule"/>
</dbReference>
<dbReference type="NCBIfam" id="TIGR00043">
    <property type="entry name" value="rRNA maturation RNase YbeY"/>
    <property type="match status" value="1"/>
</dbReference>
<feature type="binding site" evidence="7">
    <location>
        <position position="110"/>
    </location>
    <ligand>
        <name>Zn(2+)</name>
        <dbReference type="ChEBI" id="CHEBI:29105"/>
        <note>catalytic</note>
    </ligand>
</feature>
<accession>A0A9D9IG48</accession>
<comment type="cofactor">
    <cofactor evidence="7">
        <name>Zn(2+)</name>
        <dbReference type="ChEBI" id="CHEBI:29105"/>
    </cofactor>
    <text evidence="7">Binds 1 zinc ion.</text>
</comment>
<evidence type="ECO:0000256" key="6">
    <source>
        <dbReference type="ARBA" id="ARBA00022833"/>
    </source>
</evidence>
<sequence length="139" mass="16273">MISYFTEDTDFKFTGKRLNNRWLNLVAENEIRRMGDLSVIFCSDAYILEINRKYLGHDYYTDIITFDYSEGDTISGDLFISIDTVRANSAEYATDFENELNRVMVHGVLHLIGYDDHTPEDISEMRGKEDFYLSLRELL</sequence>
<comment type="subcellular location">
    <subcellularLocation>
        <location evidence="7">Cytoplasm</location>
    </subcellularLocation>
</comment>
<feature type="binding site" evidence="7">
    <location>
        <position position="106"/>
    </location>
    <ligand>
        <name>Zn(2+)</name>
        <dbReference type="ChEBI" id="CHEBI:29105"/>
        <note>catalytic</note>
    </ligand>
</feature>
<evidence type="ECO:0000313" key="9">
    <source>
        <dbReference type="Proteomes" id="UP000823604"/>
    </source>
</evidence>
<dbReference type="Pfam" id="PF02130">
    <property type="entry name" value="YbeY"/>
    <property type="match status" value="1"/>
</dbReference>
<dbReference type="InterPro" id="IPR023091">
    <property type="entry name" value="MetalPrtase_cat_dom_sf_prd"/>
</dbReference>
<reference evidence="8" key="1">
    <citation type="submission" date="2020-10" db="EMBL/GenBank/DDBJ databases">
        <authorList>
            <person name="Gilroy R."/>
        </authorList>
    </citation>
    <scope>NUCLEOTIDE SEQUENCE</scope>
    <source>
        <strain evidence="8">B1-8020</strain>
    </source>
</reference>
<keyword evidence="3 7" id="KW-0479">Metal-binding</keyword>
<dbReference type="GO" id="GO:0004222">
    <property type="term" value="F:metalloendopeptidase activity"/>
    <property type="evidence" value="ECO:0007669"/>
    <property type="project" value="InterPro"/>
</dbReference>
<dbReference type="Proteomes" id="UP000823604">
    <property type="component" value="Unassembled WGS sequence"/>
</dbReference>
<keyword evidence="4 7" id="KW-0255">Endonuclease</keyword>
<evidence type="ECO:0000256" key="4">
    <source>
        <dbReference type="ARBA" id="ARBA00022759"/>
    </source>
</evidence>
<keyword evidence="6 7" id="KW-0862">Zinc</keyword>
<gene>
    <name evidence="7 8" type="primary">ybeY</name>
    <name evidence="8" type="ORF">IAB81_00455</name>
</gene>
<keyword evidence="7" id="KW-0690">Ribosome biogenesis</keyword>
<evidence type="ECO:0000256" key="3">
    <source>
        <dbReference type="ARBA" id="ARBA00022723"/>
    </source>
</evidence>
<dbReference type="GO" id="GO:0006364">
    <property type="term" value="P:rRNA processing"/>
    <property type="evidence" value="ECO:0007669"/>
    <property type="project" value="UniProtKB-UniRule"/>
</dbReference>
<dbReference type="EC" id="3.1.-.-" evidence="7"/>
<comment type="caution">
    <text evidence="8">The sequence shown here is derived from an EMBL/GenBank/DDBJ whole genome shotgun (WGS) entry which is preliminary data.</text>
</comment>
<dbReference type="PANTHER" id="PTHR46986:SF1">
    <property type="entry name" value="ENDORIBONUCLEASE YBEY, CHLOROPLASTIC"/>
    <property type="match status" value="1"/>
</dbReference>
<keyword evidence="7" id="KW-0698">rRNA processing</keyword>
<evidence type="ECO:0000256" key="1">
    <source>
        <dbReference type="ARBA" id="ARBA00010875"/>
    </source>
</evidence>
<evidence type="ECO:0000313" key="8">
    <source>
        <dbReference type="EMBL" id="MBO8472088.1"/>
    </source>
</evidence>
<dbReference type="GO" id="GO:0005737">
    <property type="term" value="C:cytoplasm"/>
    <property type="evidence" value="ECO:0007669"/>
    <property type="project" value="UniProtKB-SubCell"/>
</dbReference>
<dbReference type="HAMAP" id="MF_00009">
    <property type="entry name" value="Endoribonucl_YbeY"/>
    <property type="match status" value="1"/>
</dbReference>
<keyword evidence="7" id="KW-0963">Cytoplasm</keyword>